<dbReference type="Gene3D" id="1.10.245.10">
    <property type="entry name" value="SWIB/MDM2 domain"/>
    <property type="match status" value="1"/>
</dbReference>
<dbReference type="EMBL" id="CAJVPK010000311">
    <property type="protein sequence ID" value="CAG8492347.1"/>
    <property type="molecule type" value="Genomic_DNA"/>
</dbReference>
<evidence type="ECO:0000313" key="3">
    <source>
        <dbReference type="Proteomes" id="UP000789706"/>
    </source>
</evidence>
<dbReference type="Pfam" id="PF02201">
    <property type="entry name" value="SWIB"/>
    <property type="match status" value="1"/>
</dbReference>
<dbReference type="SUPFAM" id="SSF47592">
    <property type="entry name" value="SWIB/MDM2 domain"/>
    <property type="match status" value="1"/>
</dbReference>
<dbReference type="InterPro" id="IPR003121">
    <property type="entry name" value="SWIB_MDM2_domain"/>
</dbReference>
<dbReference type="PANTHER" id="PTHR13844">
    <property type="entry name" value="SWI/SNF-RELATED MATRIX-ASSOCIATED ACTIN-DEPENDENT REGULATOR OF CHROMATIN SUBFAMILY D"/>
    <property type="match status" value="1"/>
</dbReference>
<dbReference type="Proteomes" id="UP000789706">
    <property type="component" value="Unassembled WGS sequence"/>
</dbReference>
<protein>
    <submittedName>
        <fullName evidence="2">1616_t:CDS:1</fullName>
    </submittedName>
</protein>
<feature type="domain" description="DM2" evidence="1">
    <location>
        <begin position="41"/>
        <end position="77"/>
    </location>
</feature>
<dbReference type="OrthoDB" id="10263741at2759"/>
<keyword evidence="3" id="KW-1185">Reference proteome</keyword>
<comment type="caution">
    <text evidence="2">The sequence shown here is derived from an EMBL/GenBank/DDBJ whole genome shotgun (WGS) entry which is preliminary data.</text>
</comment>
<accession>A0A9N8ZDH5</accession>
<evidence type="ECO:0000259" key="1">
    <source>
        <dbReference type="Pfam" id="PF02201"/>
    </source>
</evidence>
<dbReference type="InterPro" id="IPR036885">
    <property type="entry name" value="SWIB_MDM2_dom_sf"/>
</dbReference>
<gene>
    <name evidence="2" type="ORF">DEBURN_LOCUS4244</name>
</gene>
<evidence type="ECO:0000313" key="2">
    <source>
        <dbReference type="EMBL" id="CAG8492347.1"/>
    </source>
</evidence>
<name>A0A9N8ZDH5_9GLOM</name>
<organism evidence="2 3">
    <name type="scientific">Diversispora eburnea</name>
    <dbReference type="NCBI Taxonomy" id="1213867"/>
    <lineage>
        <taxon>Eukaryota</taxon>
        <taxon>Fungi</taxon>
        <taxon>Fungi incertae sedis</taxon>
        <taxon>Mucoromycota</taxon>
        <taxon>Glomeromycotina</taxon>
        <taxon>Glomeromycetes</taxon>
        <taxon>Diversisporales</taxon>
        <taxon>Diversisporaceae</taxon>
        <taxon>Diversispora</taxon>
    </lineage>
</organism>
<dbReference type="AlphaFoldDB" id="A0A9N8ZDH5"/>
<reference evidence="2" key="1">
    <citation type="submission" date="2021-06" db="EMBL/GenBank/DDBJ databases">
        <authorList>
            <person name="Kallberg Y."/>
            <person name="Tangrot J."/>
            <person name="Rosling A."/>
        </authorList>
    </citation>
    <scope>NUCLEOTIDE SEQUENCE</scope>
    <source>
        <strain evidence="2">AZ414A</strain>
    </source>
</reference>
<proteinExistence type="predicted"/>
<sequence>MQAPNAPKTPKPNTHKFSHFFKSVIVELDRDPEAYPKGNLIEHNNLQDNEDKRIINNDARLTDVTFPQIPELINRHLLPFDPMAIDYTIRVDKEYHQSRYAYDIEVEIDDPNKAKLTSIVTNVVNQKEIQILDDKIVQCVQSINNSKTKRDFLLNFANSPVEFINKWVASQSRDLEEQRRSEFYRQNWVNEAIFHYTAAQNSGLDD</sequence>